<dbReference type="EMBL" id="AALMXY010000006">
    <property type="protein sequence ID" value="EDB2812350.1"/>
    <property type="molecule type" value="Genomic_DNA"/>
</dbReference>
<comment type="caution">
    <text evidence="2">The sequence shown here is derived from an EMBL/GenBank/DDBJ whole genome shotgun (WGS) entry which is preliminary data.</text>
</comment>
<feature type="transmembrane region" description="Helical" evidence="1">
    <location>
        <begin position="14"/>
        <end position="35"/>
    </location>
</feature>
<keyword evidence="1" id="KW-0812">Transmembrane</keyword>
<dbReference type="AlphaFoldDB" id="A0A5Z0CF01"/>
<evidence type="ECO:0000256" key="1">
    <source>
        <dbReference type="SAM" id="Phobius"/>
    </source>
</evidence>
<proteinExistence type="predicted"/>
<reference evidence="2" key="1">
    <citation type="submission" date="2019-10" db="EMBL/GenBank/DDBJ databases">
        <authorList>
            <consortium name="NARMS: The National Antimicrobial Resistance Monitoring System"/>
        </authorList>
    </citation>
    <scope>NUCLEOTIDE SEQUENCE</scope>
    <source>
        <strain evidence="2">FSIS11925172</strain>
    </source>
</reference>
<keyword evidence="1" id="KW-1133">Transmembrane helix</keyword>
<dbReference type="RefSeq" id="WP_079676480.1">
    <property type="nucleotide sequence ID" value="NZ_CP012221.1"/>
</dbReference>
<protein>
    <recommendedName>
        <fullName evidence="3">Small hydrophobic protein</fullName>
    </recommendedName>
</protein>
<evidence type="ECO:0008006" key="3">
    <source>
        <dbReference type="Google" id="ProtNLM"/>
    </source>
</evidence>
<name>A0A5Z0CF01_CAMJU</name>
<gene>
    <name evidence="2" type="ORF">F9S17_05915</name>
</gene>
<organism evidence="2">
    <name type="scientific">Campylobacter jejuni</name>
    <dbReference type="NCBI Taxonomy" id="197"/>
    <lineage>
        <taxon>Bacteria</taxon>
        <taxon>Pseudomonadati</taxon>
        <taxon>Campylobacterota</taxon>
        <taxon>Epsilonproteobacteria</taxon>
        <taxon>Campylobacterales</taxon>
        <taxon>Campylobacteraceae</taxon>
        <taxon>Campylobacter</taxon>
    </lineage>
</organism>
<keyword evidence="1" id="KW-0472">Membrane</keyword>
<accession>A0A5Z0CF01</accession>
<sequence>MLEFPKNKVVFMEILDFILIVIFVFLMIVLVIGFNRQMMRKNKEREERFKKYKKGEQNE</sequence>
<evidence type="ECO:0000313" key="2">
    <source>
        <dbReference type="EMBL" id="EDB2812350.1"/>
    </source>
</evidence>